<name>A0A8H7VV62_9FUNG</name>
<keyword evidence="1" id="KW-0904">Protein phosphatase</keyword>
<evidence type="ECO:0000259" key="2">
    <source>
        <dbReference type="PROSITE" id="PS51746"/>
    </source>
</evidence>
<dbReference type="EC" id="3.1.3.16" evidence="1"/>
<evidence type="ECO:0000313" key="4">
    <source>
        <dbReference type="Proteomes" id="UP000613177"/>
    </source>
</evidence>
<comment type="similarity">
    <text evidence="1">Belongs to the PP2C family.</text>
</comment>
<keyword evidence="1" id="KW-0464">Manganese</keyword>
<dbReference type="InterPro" id="IPR039123">
    <property type="entry name" value="PPTC7"/>
</dbReference>
<keyword evidence="4" id="KW-1185">Reference proteome</keyword>
<feature type="domain" description="PPM-type phosphatase" evidence="2">
    <location>
        <begin position="83"/>
        <end position="360"/>
    </location>
</feature>
<dbReference type="PROSITE" id="PS51746">
    <property type="entry name" value="PPM_2"/>
    <property type="match status" value="1"/>
</dbReference>
<dbReference type="SUPFAM" id="SSF81606">
    <property type="entry name" value="PP2C-like"/>
    <property type="match status" value="1"/>
</dbReference>
<comment type="cofactor">
    <cofactor evidence="1">
        <name>Mn(2+)</name>
        <dbReference type="ChEBI" id="CHEBI:29035"/>
    </cofactor>
</comment>
<dbReference type="PANTHER" id="PTHR12320">
    <property type="entry name" value="PROTEIN PHOSPHATASE 2C"/>
    <property type="match status" value="1"/>
</dbReference>
<dbReference type="PANTHER" id="PTHR12320:SF84">
    <property type="entry name" value="PROTEIN PHOSPHATASE"/>
    <property type="match status" value="1"/>
</dbReference>
<comment type="caution">
    <text evidence="3">The sequence shown here is derived from an EMBL/GenBank/DDBJ whole genome shotgun (WGS) entry which is preliminary data.</text>
</comment>
<dbReference type="Proteomes" id="UP000613177">
    <property type="component" value="Unassembled WGS sequence"/>
</dbReference>
<dbReference type="GO" id="GO:0004722">
    <property type="term" value="F:protein serine/threonine phosphatase activity"/>
    <property type="evidence" value="ECO:0007669"/>
    <property type="project" value="UniProtKB-EC"/>
</dbReference>
<dbReference type="Pfam" id="PF07228">
    <property type="entry name" value="SpoIIE"/>
    <property type="match status" value="1"/>
</dbReference>
<dbReference type="EMBL" id="JAEPRE010000106">
    <property type="protein sequence ID" value="KAG2232597.1"/>
    <property type="molecule type" value="Genomic_DNA"/>
</dbReference>
<protein>
    <recommendedName>
        <fullName evidence="1">Protein phosphatase</fullName>
        <ecNumber evidence="1">3.1.3.16</ecNumber>
    </recommendedName>
</protein>
<dbReference type="GO" id="GO:0046872">
    <property type="term" value="F:metal ion binding"/>
    <property type="evidence" value="ECO:0007669"/>
    <property type="project" value="UniProtKB-UniRule"/>
</dbReference>
<sequence length="371" mass="41361">MAEDGKTSSFSYTTLKPTTSYTTNTVAATASASAKRSFSKSISPSALNNHHYNRILQPQKSLPVFDFFAQTKSKKSFELNHGAAGFAKKRYTPVHTHTFHSSVTSQVGEDAYFRRSDAIGVADGIGGWSETTGSNSALYSSQLMQFANEEMDRFEDTEDPYFFQYNEANPLDILKQSYEKSLTEAKKTNILGSTTACIAVLRHDELRVANIGDCGISIIRNNHYVFRSEEQQHAFNFPYQLGIRSRDQPSHAQSFTVKVKKGDIIVMGSDGLYDNLFDKHILELVKQHVLANTIPGTAQRAPRVRNLQPQILSDILANAAKETSELSRRVDTPFQRRAMEEGLYVEGGKADDISVVVAIVKDLEDSPDRRL</sequence>
<proteinExistence type="inferred from homology"/>
<gene>
    <name evidence="3" type="ORF">INT48_009806</name>
</gene>
<keyword evidence="1" id="KW-0479">Metal-binding</keyword>
<evidence type="ECO:0000256" key="1">
    <source>
        <dbReference type="RuleBase" id="RU366020"/>
    </source>
</evidence>
<dbReference type="AlphaFoldDB" id="A0A8H7VV62"/>
<dbReference type="SMART" id="SM00331">
    <property type="entry name" value="PP2C_SIG"/>
    <property type="match status" value="1"/>
</dbReference>
<comment type="catalytic activity">
    <reaction evidence="1">
        <text>O-phospho-L-threonyl-[protein] + H2O = L-threonyl-[protein] + phosphate</text>
        <dbReference type="Rhea" id="RHEA:47004"/>
        <dbReference type="Rhea" id="RHEA-COMP:11060"/>
        <dbReference type="Rhea" id="RHEA-COMP:11605"/>
        <dbReference type="ChEBI" id="CHEBI:15377"/>
        <dbReference type="ChEBI" id="CHEBI:30013"/>
        <dbReference type="ChEBI" id="CHEBI:43474"/>
        <dbReference type="ChEBI" id="CHEBI:61977"/>
        <dbReference type="EC" id="3.1.3.16"/>
    </reaction>
</comment>
<keyword evidence="1" id="KW-0460">Magnesium</keyword>
<dbReference type="InterPro" id="IPR036457">
    <property type="entry name" value="PPM-type-like_dom_sf"/>
</dbReference>
<organism evidence="3 4">
    <name type="scientific">Thamnidium elegans</name>
    <dbReference type="NCBI Taxonomy" id="101142"/>
    <lineage>
        <taxon>Eukaryota</taxon>
        <taxon>Fungi</taxon>
        <taxon>Fungi incertae sedis</taxon>
        <taxon>Mucoromycota</taxon>
        <taxon>Mucoromycotina</taxon>
        <taxon>Mucoromycetes</taxon>
        <taxon>Mucorales</taxon>
        <taxon>Mucorineae</taxon>
        <taxon>Mucoraceae</taxon>
        <taxon>Thamnidium</taxon>
    </lineage>
</organism>
<dbReference type="InterPro" id="IPR001932">
    <property type="entry name" value="PPM-type_phosphatase-like_dom"/>
</dbReference>
<evidence type="ECO:0000313" key="3">
    <source>
        <dbReference type="EMBL" id="KAG2232597.1"/>
    </source>
</evidence>
<reference evidence="3" key="1">
    <citation type="submission" date="2021-01" db="EMBL/GenBank/DDBJ databases">
        <title>Metabolic potential, ecology and presence of endohyphal bacteria is reflected in genomic diversity of Mucoromycotina.</title>
        <authorList>
            <person name="Muszewska A."/>
            <person name="Okrasinska A."/>
            <person name="Steczkiewicz K."/>
            <person name="Drgas O."/>
            <person name="Orlowska M."/>
            <person name="Perlinska-Lenart U."/>
            <person name="Aleksandrzak-Piekarczyk T."/>
            <person name="Szatraj K."/>
            <person name="Zielenkiewicz U."/>
            <person name="Pilsyk S."/>
            <person name="Malc E."/>
            <person name="Mieczkowski P."/>
            <person name="Kruszewska J.S."/>
            <person name="Biernat P."/>
            <person name="Pawlowska J."/>
        </authorList>
    </citation>
    <scope>NUCLEOTIDE SEQUENCE</scope>
    <source>
        <strain evidence="3">WA0000018081</strain>
    </source>
</reference>
<keyword evidence="1" id="KW-0378">Hydrolase</keyword>
<comment type="cofactor">
    <cofactor evidence="1">
        <name>Mg(2+)</name>
        <dbReference type="ChEBI" id="CHEBI:18420"/>
    </cofactor>
</comment>
<accession>A0A8H7VV62</accession>
<dbReference type="Gene3D" id="3.60.40.10">
    <property type="entry name" value="PPM-type phosphatase domain"/>
    <property type="match status" value="1"/>
</dbReference>
<comment type="catalytic activity">
    <reaction evidence="1">
        <text>O-phospho-L-seryl-[protein] + H2O = L-seryl-[protein] + phosphate</text>
        <dbReference type="Rhea" id="RHEA:20629"/>
        <dbReference type="Rhea" id="RHEA-COMP:9863"/>
        <dbReference type="Rhea" id="RHEA-COMP:11604"/>
        <dbReference type="ChEBI" id="CHEBI:15377"/>
        <dbReference type="ChEBI" id="CHEBI:29999"/>
        <dbReference type="ChEBI" id="CHEBI:43474"/>
        <dbReference type="ChEBI" id="CHEBI:83421"/>
        <dbReference type="EC" id="3.1.3.16"/>
    </reaction>
</comment>
<dbReference type="SMART" id="SM00332">
    <property type="entry name" value="PP2Cc"/>
    <property type="match status" value="1"/>
</dbReference>